<comment type="caution">
    <text evidence="2">The sequence shown here is derived from an EMBL/GenBank/DDBJ whole genome shotgun (WGS) entry which is preliminary data.</text>
</comment>
<evidence type="ECO:0000313" key="3">
    <source>
        <dbReference type="Proteomes" id="UP001642484"/>
    </source>
</evidence>
<organism evidence="2 3">
    <name type="scientific">Durusdinium trenchii</name>
    <dbReference type="NCBI Taxonomy" id="1381693"/>
    <lineage>
        <taxon>Eukaryota</taxon>
        <taxon>Sar</taxon>
        <taxon>Alveolata</taxon>
        <taxon>Dinophyceae</taxon>
        <taxon>Suessiales</taxon>
        <taxon>Symbiodiniaceae</taxon>
        <taxon>Durusdinium</taxon>
    </lineage>
</organism>
<dbReference type="InterPro" id="IPR050188">
    <property type="entry name" value="RluA_PseudoU_synthase"/>
</dbReference>
<dbReference type="InterPro" id="IPR006224">
    <property type="entry name" value="PsdUridine_synth_RluA-like_CS"/>
</dbReference>
<dbReference type="Proteomes" id="UP001642484">
    <property type="component" value="Unassembled WGS sequence"/>
</dbReference>
<proteinExistence type="predicted"/>
<dbReference type="Gene3D" id="3.30.2350.10">
    <property type="entry name" value="Pseudouridine synthase"/>
    <property type="match status" value="1"/>
</dbReference>
<evidence type="ECO:0000313" key="2">
    <source>
        <dbReference type="EMBL" id="CAK9034605.1"/>
    </source>
</evidence>
<accession>A0ABP0L678</accession>
<dbReference type="InterPro" id="IPR006145">
    <property type="entry name" value="PsdUridine_synth_RsuA/RluA"/>
</dbReference>
<gene>
    <name evidence="2" type="ORF">CCMP2556_LOCUS19571</name>
</gene>
<feature type="domain" description="Pseudouridine synthase RsuA/RluA-like" evidence="1">
    <location>
        <begin position="112"/>
        <end position="278"/>
    </location>
</feature>
<dbReference type="InterPro" id="IPR020103">
    <property type="entry name" value="PsdUridine_synth_cat_dom_sf"/>
</dbReference>
<dbReference type="PANTHER" id="PTHR21600">
    <property type="entry name" value="MITOCHONDRIAL RNA PSEUDOURIDINE SYNTHASE"/>
    <property type="match status" value="1"/>
</dbReference>
<sequence length="356" mass="39427">MKQSSPDFKIVPFPPDFKVQNGRLSVTPYETSRTVNIKMRWRGRKLHEVMGEFGYDHDYVEEATRADHLQLNGRHCEPADVLENGDVLKHSYLVQEPSVVEDPILVLAENEHVLVVKKPAGLPCHPQGKYQRCSLTEIIRASHLEDKSSYLHPVNRLDRQTSGVVILAKSRKAYMALAQEHGLGLRKVYVARVCSELDLMAAARHWPQSVEVKSDGKELVCKLPLRVEKHVANQPLKVLVDLSDGKAAETRFYTSSSDLVFCLLETGRTHQIRVHLAALGCPIVGDSLYGSAAENEDNMCLHAAAYSLTSATSLKALDLLPTPVPVTSQIPGLSEILPGGDATTYMSTDPAWFGTR</sequence>
<dbReference type="SUPFAM" id="SSF55120">
    <property type="entry name" value="Pseudouridine synthase"/>
    <property type="match status" value="1"/>
</dbReference>
<reference evidence="2 3" key="1">
    <citation type="submission" date="2024-02" db="EMBL/GenBank/DDBJ databases">
        <authorList>
            <person name="Chen Y."/>
            <person name="Shah S."/>
            <person name="Dougan E. K."/>
            <person name="Thang M."/>
            <person name="Chan C."/>
        </authorList>
    </citation>
    <scope>NUCLEOTIDE SEQUENCE [LARGE SCALE GENOMIC DNA]</scope>
</reference>
<name>A0ABP0L678_9DINO</name>
<dbReference type="EMBL" id="CAXAMN010011203">
    <property type="protein sequence ID" value="CAK9034605.1"/>
    <property type="molecule type" value="Genomic_DNA"/>
</dbReference>
<keyword evidence="3" id="KW-1185">Reference proteome</keyword>
<dbReference type="PROSITE" id="PS01129">
    <property type="entry name" value="PSI_RLU"/>
    <property type="match status" value="1"/>
</dbReference>
<evidence type="ECO:0000259" key="1">
    <source>
        <dbReference type="Pfam" id="PF00849"/>
    </source>
</evidence>
<dbReference type="Pfam" id="PF00849">
    <property type="entry name" value="PseudoU_synth_2"/>
    <property type="match status" value="1"/>
</dbReference>
<dbReference type="PANTHER" id="PTHR21600:SF40">
    <property type="entry name" value="PSEUDOURIDYLATE SYNTHASE RPUSD2"/>
    <property type="match status" value="1"/>
</dbReference>
<protein>
    <recommendedName>
        <fullName evidence="1">Pseudouridine synthase RsuA/RluA-like domain-containing protein</fullName>
    </recommendedName>
</protein>